<keyword evidence="3" id="KW-0460">Magnesium</keyword>
<keyword evidence="2 5" id="KW-0378">Hydrolase</keyword>
<feature type="binding site" evidence="3">
    <location>
        <position position="92"/>
    </location>
    <ligand>
        <name>Mg(2+)</name>
        <dbReference type="ChEBI" id="CHEBI:18420"/>
        <label>1</label>
    </ligand>
</feature>
<feature type="compositionally biased region" description="Pro residues" evidence="4">
    <location>
        <begin position="25"/>
        <end position="35"/>
    </location>
</feature>
<dbReference type="Pfam" id="PF03747">
    <property type="entry name" value="ADP_ribosyl_GH"/>
    <property type="match status" value="1"/>
</dbReference>
<dbReference type="GO" id="GO:0046872">
    <property type="term" value="F:metal ion binding"/>
    <property type="evidence" value="ECO:0007669"/>
    <property type="project" value="UniProtKB-KW"/>
</dbReference>
<feature type="binding site" evidence="3">
    <location>
        <position position="381"/>
    </location>
    <ligand>
        <name>Mg(2+)</name>
        <dbReference type="ChEBI" id="CHEBI:18420"/>
        <label>1</label>
    </ligand>
</feature>
<dbReference type="GO" id="GO:0016787">
    <property type="term" value="F:hydrolase activity"/>
    <property type="evidence" value="ECO:0007669"/>
    <property type="project" value="UniProtKB-KW"/>
</dbReference>
<feature type="region of interest" description="Disordered" evidence="4">
    <location>
        <begin position="327"/>
        <end position="359"/>
    </location>
</feature>
<dbReference type="SUPFAM" id="SSF101478">
    <property type="entry name" value="ADP-ribosylglycohydrolase"/>
    <property type="match status" value="1"/>
</dbReference>
<keyword evidence="3" id="KW-0479">Metal-binding</keyword>
<evidence type="ECO:0000256" key="4">
    <source>
        <dbReference type="SAM" id="MobiDB-lite"/>
    </source>
</evidence>
<comment type="similarity">
    <text evidence="1">Belongs to the ADP-ribosylglycohydrolase family.</text>
</comment>
<dbReference type="InterPro" id="IPR050792">
    <property type="entry name" value="ADP-ribosylglycohydrolase"/>
</dbReference>
<feature type="binding site" evidence="3">
    <location>
        <position position="93"/>
    </location>
    <ligand>
        <name>Mg(2+)</name>
        <dbReference type="ChEBI" id="CHEBI:18420"/>
        <label>1</label>
    </ligand>
</feature>
<feature type="compositionally biased region" description="Low complexity" evidence="4">
    <location>
        <begin position="333"/>
        <end position="359"/>
    </location>
</feature>
<feature type="region of interest" description="Disordered" evidence="4">
    <location>
        <begin position="17"/>
        <end position="40"/>
    </location>
</feature>
<evidence type="ECO:0000313" key="6">
    <source>
        <dbReference type="Proteomes" id="UP000276055"/>
    </source>
</evidence>
<dbReference type="Gene3D" id="1.10.4080.10">
    <property type="entry name" value="ADP-ribosylation/Crystallin J1"/>
    <property type="match status" value="1"/>
</dbReference>
<dbReference type="AlphaFoldDB" id="A0A495ERD2"/>
<dbReference type="PANTHER" id="PTHR16222:SF24">
    <property type="entry name" value="ADP-RIBOSYLHYDROLASE ARH3"/>
    <property type="match status" value="1"/>
</dbReference>
<feature type="binding site" evidence="3">
    <location>
        <position position="379"/>
    </location>
    <ligand>
        <name>Mg(2+)</name>
        <dbReference type="ChEBI" id="CHEBI:18420"/>
        <label>1</label>
    </ligand>
</feature>
<comment type="cofactor">
    <cofactor evidence="3">
        <name>Mg(2+)</name>
        <dbReference type="ChEBI" id="CHEBI:18420"/>
    </cofactor>
    <text evidence="3">Binds 2 magnesium ions per subunit.</text>
</comment>
<protein>
    <submittedName>
        <fullName evidence="5">ADP-ribosylglycohydrolase</fullName>
    </submittedName>
</protein>
<accession>A0A495ERD2</accession>
<evidence type="ECO:0000256" key="3">
    <source>
        <dbReference type="PIRSR" id="PIRSR605502-1"/>
    </source>
</evidence>
<comment type="caution">
    <text evidence="5">The sequence shown here is derived from an EMBL/GenBank/DDBJ whole genome shotgun (WGS) entry which is preliminary data.</text>
</comment>
<organism evidence="5 6">
    <name type="scientific">Arthrobacter oryzae</name>
    <dbReference type="NCBI Taxonomy" id="409290"/>
    <lineage>
        <taxon>Bacteria</taxon>
        <taxon>Bacillati</taxon>
        <taxon>Actinomycetota</taxon>
        <taxon>Actinomycetes</taxon>
        <taxon>Micrococcales</taxon>
        <taxon>Micrococcaceae</taxon>
        <taxon>Arthrobacter</taxon>
    </lineage>
</organism>
<reference evidence="5 6" key="1">
    <citation type="submission" date="2018-10" db="EMBL/GenBank/DDBJ databases">
        <title>Genomic Encyclopedia of Type Strains, Phase IV (KMG-IV): sequencing the most valuable type-strain genomes for metagenomic binning, comparative biology and taxonomic classification.</title>
        <authorList>
            <person name="Goeker M."/>
        </authorList>
    </citation>
    <scope>NUCLEOTIDE SEQUENCE [LARGE SCALE GENOMIC DNA]</scope>
    <source>
        <strain evidence="5 6">DSM 25586</strain>
    </source>
</reference>
<dbReference type="InterPro" id="IPR005502">
    <property type="entry name" value="Ribosyl_crysJ1"/>
</dbReference>
<feature type="binding site" evidence="3">
    <location>
        <position position="382"/>
    </location>
    <ligand>
        <name>Mg(2+)</name>
        <dbReference type="ChEBI" id="CHEBI:18420"/>
        <label>1</label>
    </ligand>
</feature>
<gene>
    <name evidence="5" type="ORF">C8D78_2781</name>
</gene>
<dbReference type="InterPro" id="IPR036705">
    <property type="entry name" value="Ribosyl_crysJ1_sf"/>
</dbReference>
<sequence length="427" mass="42905">MNAGIGSRRAVAGKFEDMSNEPGTAPAPAPAPGPSGTPAHGSRIHGCLLGGALGDALGYAVEFDDIAAIRARFGPAGLQDFSALDAGTPFSDDTQMTLYTADGLLEALEWANDGVAADINACLWLAYLRWLGTQGEAAPPSAPAQPPRWIDGQDVLKNRRAPGNACLTGLATGEMGTVQRPVNPESKGCGTVMRSAPFGLIPHIEPDTVYKLSADAASLTHGHPAARQGAGVFSLVIHALASGAGLREATESALGRLRGGVLRKGEDPDPDLVARLEAVLRLAGDAPTAGGVLSPEALVSQLGEGWVAEEALAVALYAVLATLPESEGQPARGTETAAGAGSGSASASASAGEASTAGTAGPEAHFRAAIAVAVNHSGDSDSTASIAGNILGAYYGEQCLPAGWLAALEAPEVIRGMASRLAAVTGS</sequence>
<feature type="binding site" evidence="3">
    <location>
        <position position="91"/>
    </location>
    <ligand>
        <name>Mg(2+)</name>
        <dbReference type="ChEBI" id="CHEBI:18420"/>
        <label>1</label>
    </ligand>
</feature>
<name>A0A495ERD2_9MICC</name>
<proteinExistence type="inferred from homology"/>
<evidence type="ECO:0000313" key="5">
    <source>
        <dbReference type="EMBL" id="RKR18587.1"/>
    </source>
</evidence>
<dbReference type="PANTHER" id="PTHR16222">
    <property type="entry name" value="ADP-RIBOSYLGLYCOHYDROLASE"/>
    <property type="match status" value="1"/>
</dbReference>
<dbReference type="Proteomes" id="UP000276055">
    <property type="component" value="Unassembled WGS sequence"/>
</dbReference>
<dbReference type="EMBL" id="RBIR01000006">
    <property type="protein sequence ID" value="RKR18587.1"/>
    <property type="molecule type" value="Genomic_DNA"/>
</dbReference>
<evidence type="ECO:0000256" key="1">
    <source>
        <dbReference type="ARBA" id="ARBA00010702"/>
    </source>
</evidence>
<evidence type="ECO:0000256" key="2">
    <source>
        <dbReference type="ARBA" id="ARBA00022801"/>
    </source>
</evidence>